<keyword evidence="1" id="KW-0732">Signal</keyword>
<evidence type="ECO:0000256" key="1">
    <source>
        <dbReference type="SAM" id="SignalP"/>
    </source>
</evidence>
<evidence type="ECO:0000313" key="3">
    <source>
        <dbReference type="Proteomes" id="UP000324222"/>
    </source>
</evidence>
<comment type="caution">
    <text evidence="2">The sequence shown here is derived from an EMBL/GenBank/DDBJ whole genome shotgun (WGS) entry which is preliminary data.</text>
</comment>
<gene>
    <name evidence="2" type="ORF">E2C01_079235</name>
</gene>
<feature type="chain" id="PRO_5022792508" description="Secreted protein" evidence="1">
    <location>
        <begin position="25"/>
        <end position="101"/>
    </location>
</feature>
<sequence length="101" mass="11760">MHSFITPITVFFFLFPQHLITTRTHTTTSTTTTTTRPPLAPHMITYPHNTTNITTTLYPHPHPASHQQYFLHLLHILLVLERDSRARHQLYDTSGELMTRV</sequence>
<evidence type="ECO:0000313" key="2">
    <source>
        <dbReference type="EMBL" id="MPC84496.1"/>
    </source>
</evidence>
<organism evidence="2 3">
    <name type="scientific">Portunus trituberculatus</name>
    <name type="common">Swimming crab</name>
    <name type="synonym">Neptunus trituberculatus</name>
    <dbReference type="NCBI Taxonomy" id="210409"/>
    <lineage>
        <taxon>Eukaryota</taxon>
        <taxon>Metazoa</taxon>
        <taxon>Ecdysozoa</taxon>
        <taxon>Arthropoda</taxon>
        <taxon>Crustacea</taxon>
        <taxon>Multicrustacea</taxon>
        <taxon>Malacostraca</taxon>
        <taxon>Eumalacostraca</taxon>
        <taxon>Eucarida</taxon>
        <taxon>Decapoda</taxon>
        <taxon>Pleocyemata</taxon>
        <taxon>Brachyura</taxon>
        <taxon>Eubrachyura</taxon>
        <taxon>Portunoidea</taxon>
        <taxon>Portunidae</taxon>
        <taxon>Portuninae</taxon>
        <taxon>Portunus</taxon>
    </lineage>
</organism>
<name>A0A5B7IS72_PORTR</name>
<keyword evidence="3" id="KW-1185">Reference proteome</keyword>
<proteinExistence type="predicted"/>
<accession>A0A5B7IS72</accession>
<reference evidence="2 3" key="1">
    <citation type="submission" date="2019-05" db="EMBL/GenBank/DDBJ databases">
        <title>Another draft genome of Portunus trituberculatus and its Hox gene families provides insights of decapod evolution.</title>
        <authorList>
            <person name="Jeong J.-H."/>
            <person name="Song I."/>
            <person name="Kim S."/>
            <person name="Choi T."/>
            <person name="Kim D."/>
            <person name="Ryu S."/>
            <person name="Kim W."/>
        </authorList>
    </citation>
    <scope>NUCLEOTIDE SEQUENCE [LARGE SCALE GENOMIC DNA]</scope>
    <source>
        <tissue evidence="2">Muscle</tissue>
    </source>
</reference>
<protein>
    <recommendedName>
        <fullName evidence="4">Secreted protein</fullName>
    </recommendedName>
</protein>
<dbReference type="Proteomes" id="UP000324222">
    <property type="component" value="Unassembled WGS sequence"/>
</dbReference>
<feature type="signal peptide" evidence="1">
    <location>
        <begin position="1"/>
        <end position="24"/>
    </location>
</feature>
<dbReference type="AlphaFoldDB" id="A0A5B7IS72"/>
<dbReference type="EMBL" id="VSRR010065562">
    <property type="protein sequence ID" value="MPC84496.1"/>
    <property type="molecule type" value="Genomic_DNA"/>
</dbReference>
<evidence type="ECO:0008006" key="4">
    <source>
        <dbReference type="Google" id="ProtNLM"/>
    </source>
</evidence>